<dbReference type="KEGG" id="nai:NECAME_14146"/>
<sequence length="108" mass="11257">MSTERAHFHEEKISFSLLSYLGPLSPGSSAANGMPKSTDLSRTVKEDEQKKSIRTRPSTNSAGSAASACPSVAAIPQGQHGEKCRTSPHSSKTVSTAVTKGSVPTNDA</sequence>
<feature type="compositionally biased region" description="Basic and acidic residues" evidence="1">
    <location>
        <begin position="42"/>
        <end position="51"/>
    </location>
</feature>
<organism evidence="2 3">
    <name type="scientific">Necator americanus</name>
    <name type="common">Human hookworm</name>
    <dbReference type="NCBI Taxonomy" id="51031"/>
    <lineage>
        <taxon>Eukaryota</taxon>
        <taxon>Metazoa</taxon>
        <taxon>Ecdysozoa</taxon>
        <taxon>Nematoda</taxon>
        <taxon>Chromadorea</taxon>
        <taxon>Rhabditida</taxon>
        <taxon>Rhabditina</taxon>
        <taxon>Rhabditomorpha</taxon>
        <taxon>Strongyloidea</taxon>
        <taxon>Ancylostomatidae</taxon>
        <taxon>Bunostominae</taxon>
        <taxon>Necator</taxon>
    </lineage>
</organism>
<accession>W2SSH6</accession>
<protein>
    <submittedName>
        <fullName evidence="2">Uncharacterized protein</fullName>
    </submittedName>
</protein>
<feature type="non-terminal residue" evidence="2">
    <location>
        <position position="108"/>
    </location>
</feature>
<dbReference type="Proteomes" id="UP000053676">
    <property type="component" value="Unassembled WGS sequence"/>
</dbReference>
<gene>
    <name evidence="2" type="ORF">NECAME_14146</name>
</gene>
<reference evidence="3" key="1">
    <citation type="journal article" date="2014" name="Nat. Genet.">
        <title>Genome of the human hookworm Necator americanus.</title>
        <authorList>
            <person name="Tang Y.T."/>
            <person name="Gao X."/>
            <person name="Rosa B.A."/>
            <person name="Abubucker S."/>
            <person name="Hallsworth-Pepin K."/>
            <person name="Martin J."/>
            <person name="Tyagi R."/>
            <person name="Heizer E."/>
            <person name="Zhang X."/>
            <person name="Bhonagiri-Palsikar V."/>
            <person name="Minx P."/>
            <person name="Warren W.C."/>
            <person name="Wang Q."/>
            <person name="Zhan B."/>
            <person name="Hotez P.J."/>
            <person name="Sternberg P.W."/>
            <person name="Dougall A."/>
            <person name="Gaze S.T."/>
            <person name="Mulvenna J."/>
            <person name="Sotillo J."/>
            <person name="Ranganathan S."/>
            <person name="Rabelo E.M."/>
            <person name="Wilson R.K."/>
            <person name="Felgner P.L."/>
            <person name="Bethony J."/>
            <person name="Hawdon J.M."/>
            <person name="Gasser R.B."/>
            <person name="Loukas A."/>
            <person name="Mitreva M."/>
        </authorList>
    </citation>
    <scope>NUCLEOTIDE SEQUENCE [LARGE SCALE GENOMIC DNA]</scope>
</reference>
<feature type="region of interest" description="Disordered" evidence="1">
    <location>
        <begin position="24"/>
        <end position="108"/>
    </location>
</feature>
<proteinExistence type="predicted"/>
<keyword evidence="3" id="KW-1185">Reference proteome</keyword>
<evidence type="ECO:0000313" key="2">
    <source>
        <dbReference type="EMBL" id="ETN71657.1"/>
    </source>
</evidence>
<dbReference type="AlphaFoldDB" id="W2SSH6"/>
<evidence type="ECO:0000256" key="1">
    <source>
        <dbReference type="SAM" id="MobiDB-lite"/>
    </source>
</evidence>
<name>W2SSH6_NECAM</name>
<dbReference type="EMBL" id="KI667482">
    <property type="protein sequence ID" value="ETN71657.1"/>
    <property type="molecule type" value="Genomic_DNA"/>
</dbReference>
<evidence type="ECO:0000313" key="3">
    <source>
        <dbReference type="Proteomes" id="UP000053676"/>
    </source>
</evidence>
<feature type="compositionally biased region" description="Polar residues" evidence="1">
    <location>
        <begin position="87"/>
        <end position="108"/>
    </location>
</feature>
<feature type="compositionally biased region" description="Polar residues" evidence="1">
    <location>
        <begin position="55"/>
        <end position="64"/>
    </location>
</feature>